<dbReference type="AlphaFoldDB" id="A0AAV8SBS5"/>
<evidence type="ECO:0000259" key="1">
    <source>
        <dbReference type="Pfam" id="PF14308"/>
    </source>
</evidence>
<name>A0AAV8SBS5_9ROSI</name>
<comment type="caution">
    <text evidence="2">The sequence shown here is derived from an EMBL/GenBank/DDBJ whole genome shotgun (WGS) entry which is preliminary data.</text>
</comment>
<reference evidence="2 3" key="1">
    <citation type="submission" date="2021-09" db="EMBL/GenBank/DDBJ databases">
        <title>Genomic insights and catalytic innovation underlie evolution of tropane alkaloids biosynthesis.</title>
        <authorList>
            <person name="Wang Y.-J."/>
            <person name="Tian T."/>
            <person name="Huang J.-P."/>
            <person name="Huang S.-X."/>
        </authorList>
    </citation>
    <scope>NUCLEOTIDE SEQUENCE [LARGE SCALE GENOMIC DNA]</scope>
    <source>
        <strain evidence="2">KIB-2018</strain>
        <tissue evidence="2">Leaf</tissue>
    </source>
</reference>
<gene>
    <name evidence="2" type="ORF">K2173_025688</name>
</gene>
<dbReference type="InterPro" id="IPR026894">
    <property type="entry name" value="DnaJ_X"/>
</dbReference>
<evidence type="ECO:0000313" key="3">
    <source>
        <dbReference type="Proteomes" id="UP001159364"/>
    </source>
</evidence>
<accession>A0AAV8SBS5</accession>
<dbReference type="PANTHER" id="PTHR44094">
    <property type="entry name" value="DNAJ HEAT SHOCK N-TERMINAL DOMAIN-CONTAINING PROTEIN"/>
    <property type="match status" value="1"/>
</dbReference>
<dbReference type="PANTHER" id="PTHR44094:SF8">
    <property type="entry name" value="DNAJ HEAT SHOCK N-TERMINAL DOMAIN-CONTAINING PROTEIN-RELATED"/>
    <property type="match status" value="1"/>
</dbReference>
<proteinExistence type="predicted"/>
<protein>
    <recommendedName>
        <fullName evidence="1">DNAJ-containing protein X-domain domain-containing protein</fullName>
    </recommendedName>
</protein>
<organism evidence="2 3">
    <name type="scientific">Erythroxylum novogranatense</name>
    <dbReference type="NCBI Taxonomy" id="1862640"/>
    <lineage>
        <taxon>Eukaryota</taxon>
        <taxon>Viridiplantae</taxon>
        <taxon>Streptophyta</taxon>
        <taxon>Embryophyta</taxon>
        <taxon>Tracheophyta</taxon>
        <taxon>Spermatophyta</taxon>
        <taxon>Magnoliopsida</taxon>
        <taxon>eudicotyledons</taxon>
        <taxon>Gunneridae</taxon>
        <taxon>Pentapetalae</taxon>
        <taxon>rosids</taxon>
        <taxon>fabids</taxon>
        <taxon>Malpighiales</taxon>
        <taxon>Erythroxylaceae</taxon>
        <taxon>Erythroxylum</taxon>
    </lineage>
</organism>
<dbReference type="Pfam" id="PF14308">
    <property type="entry name" value="DnaJ-X"/>
    <property type="match status" value="1"/>
</dbReference>
<dbReference type="EMBL" id="JAIWQS010000012">
    <property type="protein sequence ID" value="KAJ8749493.1"/>
    <property type="molecule type" value="Genomic_DNA"/>
</dbReference>
<dbReference type="Proteomes" id="UP001159364">
    <property type="component" value="Linkage Group LG12"/>
</dbReference>
<feature type="domain" description="DNAJ-containing protein X-domain" evidence="1">
    <location>
        <begin position="43"/>
        <end position="132"/>
    </location>
</feature>
<sequence length="216" mass="24775">MASSSSIEIEDDSLDTKIHTQNVKKKIKVDCIHSQFLVLQAMQKEREEKLIMTIKNHLDPFVKGQVDEFIEWANSEAKGLSTAMLHIIGYIYTRRVAKEPGKGKGYMKVSFLTEWVQDKGHQIKSQVMAASAENDEESLLKFVEERKDAMLQSLWQINMFDIKNTLTLVFQAIMTQKFRPAHEGTQCERLLGVKQMGTVAEYTASRSYCQGSYNHY</sequence>
<evidence type="ECO:0000313" key="2">
    <source>
        <dbReference type="EMBL" id="KAJ8749493.1"/>
    </source>
</evidence>
<dbReference type="InterPro" id="IPR052423">
    <property type="entry name" value="EMIR"/>
</dbReference>
<keyword evidence="3" id="KW-1185">Reference proteome</keyword>